<accession>A0A4U6S5T3</accession>
<evidence type="ECO:0000313" key="7">
    <source>
        <dbReference type="EMBL" id="TKV83207.1"/>
    </source>
</evidence>
<dbReference type="NCBIfam" id="TIGR00971">
    <property type="entry name" value="3a0106s03"/>
    <property type="match status" value="1"/>
</dbReference>
<gene>
    <name evidence="7" type="ORF">FDV58_02880</name>
</gene>
<dbReference type="AlphaFoldDB" id="A0A4U6S5T3"/>
<dbReference type="PANTHER" id="PTHR30368:SF2">
    <property type="entry name" value="SULFATE-BINDING PROTEIN"/>
    <property type="match status" value="1"/>
</dbReference>
<proteinExistence type="inferred from homology"/>
<evidence type="ECO:0000256" key="4">
    <source>
        <dbReference type="ARBA" id="ARBA00022729"/>
    </source>
</evidence>
<evidence type="ECO:0000256" key="1">
    <source>
        <dbReference type="ARBA" id="ARBA00004418"/>
    </source>
</evidence>
<dbReference type="SUPFAM" id="SSF53850">
    <property type="entry name" value="Periplasmic binding protein-like II"/>
    <property type="match status" value="1"/>
</dbReference>
<protein>
    <submittedName>
        <fullName evidence="7">Sulfate ABC transporter substrate-binding protein</fullName>
    </submittedName>
</protein>
<dbReference type="GO" id="GO:1902358">
    <property type="term" value="P:sulfate transmembrane transport"/>
    <property type="evidence" value="ECO:0007669"/>
    <property type="project" value="InterPro"/>
</dbReference>
<reference evidence="7 8" key="1">
    <citation type="submission" date="2019-05" db="EMBL/GenBank/DDBJ databases">
        <title>Draft Genome of Bradyrhizobium elkanii strain SEMIA 938, Used in Commercial Inoculants for Lupinus spp. in Brazil.</title>
        <authorList>
            <person name="Hungria M."/>
            <person name="Delamuta J.R.M."/>
            <person name="Ribeiro R.A."/>
            <person name="Nogueira M.A."/>
        </authorList>
    </citation>
    <scope>NUCLEOTIDE SEQUENCE [LARGE SCALE GENOMIC DNA]</scope>
    <source>
        <strain evidence="7 8">Semia 938</strain>
    </source>
</reference>
<dbReference type="NCBIfam" id="NF008022">
    <property type="entry name" value="PRK10752.1"/>
    <property type="match status" value="1"/>
</dbReference>
<evidence type="ECO:0000313" key="8">
    <source>
        <dbReference type="Proteomes" id="UP000305095"/>
    </source>
</evidence>
<dbReference type="InterPro" id="IPR034408">
    <property type="entry name" value="Sulphate/thiosulphate_BS"/>
</dbReference>
<dbReference type="Pfam" id="PF13531">
    <property type="entry name" value="SBP_bac_11"/>
    <property type="match status" value="1"/>
</dbReference>
<evidence type="ECO:0000256" key="3">
    <source>
        <dbReference type="ARBA" id="ARBA00022448"/>
    </source>
</evidence>
<evidence type="ECO:0000256" key="2">
    <source>
        <dbReference type="ARBA" id="ARBA00006099"/>
    </source>
</evidence>
<dbReference type="GO" id="GO:0042597">
    <property type="term" value="C:periplasmic space"/>
    <property type="evidence" value="ECO:0007669"/>
    <property type="project" value="UniProtKB-SubCell"/>
</dbReference>
<comment type="similarity">
    <text evidence="2">Belongs to the prokaryotic sulfate-binding protein family.</text>
</comment>
<comment type="subcellular location">
    <subcellularLocation>
        <location evidence="1">Periplasm</location>
    </subcellularLocation>
</comment>
<dbReference type="InterPro" id="IPR005669">
    <property type="entry name" value="Thiosulph/SO4-bd"/>
</dbReference>
<dbReference type="PANTHER" id="PTHR30368">
    <property type="entry name" value="SULFATE-BINDING PROTEIN"/>
    <property type="match status" value="1"/>
</dbReference>
<keyword evidence="3" id="KW-0813">Transport</keyword>
<dbReference type="PROSITE" id="PS00757">
    <property type="entry name" value="PROK_SULFATE_BIND_2"/>
    <property type="match status" value="1"/>
</dbReference>
<sequence>METEMIRRILPLVAGLLWASSAFAADYSLLNVSYDPTRELYVDFNKAFAAAYQKETGKSVEIKQSHGGSGSQARSVIDGLQADVVTLALAYDIDAIAGKGLIAADWQKRLPLNASPYTSTIVFLVRKGNPKGIKDWDDLIKPGVSVITPNPKTSGGARWNYLAAWGYAQKKFGSVDKAKKFVADLYQNVPVLDTGARGSTVTFVERGVGDVLLAWENEAFLALREFGQDKFEIVAPAQSILAEPPVAVVDKVADKKGTRGVVEAYLKYWYTKEGQEIAARNSYRPRDPEIAKEYEKSFAKVELFTIDDVFGGWTKAQKEHFAEGGIFDQIYKN</sequence>
<feature type="signal peptide" evidence="6">
    <location>
        <begin position="1"/>
        <end position="24"/>
    </location>
</feature>
<dbReference type="GO" id="GO:1901681">
    <property type="term" value="F:sulfur compound binding"/>
    <property type="evidence" value="ECO:0007669"/>
    <property type="project" value="InterPro"/>
</dbReference>
<comment type="caution">
    <text evidence="7">The sequence shown here is derived from an EMBL/GenBank/DDBJ whole genome shotgun (WGS) entry which is preliminary data.</text>
</comment>
<name>A0A4U6S5T3_BRAEL</name>
<dbReference type="NCBIfam" id="NF008106">
    <property type="entry name" value="PRK10852.1"/>
    <property type="match status" value="1"/>
</dbReference>
<dbReference type="GO" id="GO:0140104">
    <property type="term" value="F:molecular carrier activity"/>
    <property type="evidence" value="ECO:0007669"/>
    <property type="project" value="InterPro"/>
</dbReference>
<keyword evidence="4 6" id="KW-0732">Signal</keyword>
<evidence type="ECO:0000256" key="6">
    <source>
        <dbReference type="SAM" id="SignalP"/>
    </source>
</evidence>
<dbReference type="Proteomes" id="UP000305095">
    <property type="component" value="Unassembled WGS sequence"/>
</dbReference>
<feature type="chain" id="PRO_5020411885" evidence="6">
    <location>
        <begin position="25"/>
        <end position="333"/>
    </location>
</feature>
<evidence type="ECO:0000256" key="5">
    <source>
        <dbReference type="ARBA" id="ARBA00022764"/>
    </source>
</evidence>
<organism evidence="7 8">
    <name type="scientific">Bradyrhizobium elkanii</name>
    <dbReference type="NCBI Taxonomy" id="29448"/>
    <lineage>
        <taxon>Bacteria</taxon>
        <taxon>Pseudomonadati</taxon>
        <taxon>Pseudomonadota</taxon>
        <taxon>Alphaproteobacteria</taxon>
        <taxon>Hyphomicrobiales</taxon>
        <taxon>Nitrobacteraceae</taxon>
        <taxon>Bradyrhizobium</taxon>
    </lineage>
</organism>
<keyword evidence="5" id="KW-0574">Periplasm</keyword>
<dbReference type="Gene3D" id="3.40.190.10">
    <property type="entry name" value="Periplasmic binding protein-like II"/>
    <property type="match status" value="2"/>
</dbReference>
<dbReference type="CDD" id="cd01005">
    <property type="entry name" value="PBP2_CysP"/>
    <property type="match status" value="1"/>
</dbReference>
<dbReference type="EMBL" id="SZZP01000002">
    <property type="protein sequence ID" value="TKV83207.1"/>
    <property type="molecule type" value="Genomic_DNA"/>
</dbReference>